<dbReference type="SMART" id="SM00052">
    <property type="entry name" value="EAL"/>
    <property type="match status" value="1"/>
</dbReference>
<proteinExistence type="inferred from homology"/>
<dbReference type="PROSITE" id="PS00301">
    <property type="entry name" value="G_TR_1"/>
    <property type="match status" value="1"/>
</dbReference>
<evidence type="ECO:0000256" key="1">
    <source>
        <dbReference type="ARBA" id="ARBA00004496"/>
    </source>
</evidence>
<evidence type="ECO:0000259" key="11">
    <source>
        <dbReference type="PROSITE" id="PS50887"/>
    </source>
</evidence>
<dbReference type="Proteomes" id="UP000728032">
    <property type="component" value="Unassembled WGS sequence"/>
</dbReference>
<dbReference type="Gene3D" id="3.20.20.450">
    <property type="entry name" value="EAL domain"/>
    <property type="match status" value="1"/>
</dbReference>
<comment type="subcellular location">
    <subcellularLocation>
        <location evidence="1">Cytoplasm</location>
    </subcellularLocation>
</comment>
<dbReference type="InterPro" id="IPR053905">
    <property type="entry name" value="EF-G-like_DII"/>
</dbReference>
<dbReference type="PROSITE" id="PS50924">
    <property type="entry name" value="MHYT"/>
    <property type="match status" value="1"/>
</dbReference>
<evidence type="ECO:0008006" key="16">
    <source>
        <dbReference type="Google" id="ProtNLM"/>
    </source>
</evidence>
<gene>
    <name evidence="14" type="ORF">ONB1V03_LOCUS48</name>
</gene>
<feature type="transmembrane region" description="Helical" evidence="9">
    <location>
        <begin position="108"/>
        <end position="130"/>
    </location>
</feature>
<dbReference type="FunFam" id="3.30.70.3280:FF:000001">
    <property type="entry name" value="Peptide chain release factor 3"/>
    <property type="match status" value="1"/>
</dbReference>
<dbReference type="CDD" id="cd01949">
    <property type="entry name" value="GGDEF"/>
    <property type="match status" value="1"/>
</dbReference>
<keyword evidence="3" id="KW-0963">Cytoplasm</keyword>
<organism evidence="14">
    <name type="scientific">Oppiella nova</name>
    <dbReference type="NCBI Taxonomy" id="334625"/>
    <lineage>
        <taxon>Eukaryota</taxon>
        <taxon>Metazoa</taxon>
        <taxon>Ecdysozoa</taxon>
        <taxon>Arthropoda</taxon>
        <taxon>Chelicerata</taxon>
        <taxon>Arachnida</taxon>
        <taxon>Acari</taxon>
        <taxon>Acariformes</taxon>
        <taxon>Sarcoptiformes</taxon>
        <taxon>Oribatida</taxon>
        <taxon>Brachypylina</taxon>
        <taxon>Oppioidea</taxon>
        <taxon>Oppiidae</taxon>
        <taxon>Oppiella</taxon>
    </lineage>
</organism>
<dbReference type="OrthoDB" id="5412554at2759"/>
<feature type="transmembrane region" description="Helical" evidence="9">
    <location>
        <begin position="142"/>
        <end position="162"/>
    </location>
</feature>
<dbReference type="GO" id="GO:0003924">
    <property type="term" value="F:GTPase activity"/>
    <property type="evidence" value="ECO:0007669"/>
    <property type="project" value="InterPro"/>
</dbReference>
<dbReference type="InterPro" id="IPR001633">
    <property type="entry name" value="EAL_dom"/>
</dbReference>
<dbReference type="InterPro" id="IPR027417">
    <property type="entry name" value="P-loop_NTPase"/>
</dbReference>
<dbReference type="CDD" id="cd16259">
    <property type="entry name" value="RF3_III"/>
    <property type="match status" value="1"/>
</dbReference>
<feature type="domain" description="MHYT" evidence="12">
    <location>
        <begin position="6"/>
        <end position="201"/>
    </location>
</feature>
<dbReference type="InterPro" id="IPR031157">
    <property type="entry name" value="G_TR_CS"/>
</dbReference>
<protein>
    <recommendedName>
        <fullName evidence="16">Peptide chain release factor 3</fullName>
    </recommendedName>
</protein>
<feature type="transmembrane region" description="Helical" evidence="9">
    <location>
        <begin position="12"/>
        <end position="32"/>
    </location>
</feature>
<reference evidence="14" key="1">
    <citation type="submission" date="2020-11" db="EMBL/GenBank/DDBJ databases">
        <authorList>
            <person name="Tran Van P."/>
        </authorList>
    </citation>
    <scope>NUCLEOTIDE SEQUENCE</scope>
</reference>
<dbReference type="FunFam" id="3.40.50.300:FF:000542">
    <property type="entry name" value="Peptide chain release factor 3"/>
    <property type="match status" value="1"/>
</dbReference>
<dbReference type="GO" id="GO:0005829">
    <property type="term" value="C:cytosol"/>
    <property type="evidence" value="ECO:0007669"/>
    <property type="project" value="TreeGrafter"/>
</dbReference>
<dbReference type="InterPro" id="IPR035647">
    <property type="entry name" value="EFG_III/V"/>
</dbReference>
<dbReference type="SMART" id="SM00267">
    <property type="entry name" value="GGDEF"/>
    <property type="match status" value="1"/>
</dbReference>
<dbReference type="SUPFAM" id="SSF141868">
    <property type="entry name" value="EAL domain-like"/>
    <property type="match status" value="1"/>
</dbReference>
<dbReference type="SUPFAM" id="SSF55073">
    <property type="entry name" value="Nucleotide cyclase"/>
    <property type="match status" value="1"/>
</dbReference>
<comment type="similarity">
    <text evidence="2">Belongs to the TRAFAC class translation factor GTPase superfamily. Classic translation factor GTPase family. PrfC subfamily.</text>
</comment>
<dbReference type="AlphaFoldDB" id="A0A7R9L728"/>
<dbReference type="InterPro" id="IPR043128">
    <property type="entry name" value="Rev_trsase/Diguanyl_cyclase"/>
</dbReference>
<dbReference type="PROSITE" id="PS51722">
    <property type="entry name" value="G_TR_2"/>
    <property type="match status" value="1"/>
</dbReference>
<keyword evidence="4" id="KW-0547">Nucleotide-binding</keyword>
<evidence type="ECO:0000313" key="14">
    <source>
        <dbReference type="EMBL" id="CAD7636192.1"/>
    </source>
</evidence>
<evidence type="ECO:0000259" key="12">
    <source>
        <dbReference type="PROSITE" id="PS50924"/>
    </source>
</evidence>
<keyword evidence="9" id="KW-0812">Transmembrane</keyword>
<dbReference type="HAMAP" id="MF_00072">
    <property type="entry name" value="Rel_fac_3"/>
    <property type="match status" value="1"/>
</dbReference>
<accession>A0A7R9L728</accession>
<feature type="transmembrane region" description="Helical" evidence="9">
    <location>
        <begin position="44"/>
        <end position="65"/>
    </location>
</feature>
<keyword evidence="6" id="KW-0342">GTP-binding</keyword>
<dbReference type="Pfam" id="PF22042">
    <property type="entry name" value="EF-G_D2"/>
    <property type="match status" value="1"/>
</dbReference>
<evidence type="ECO:0000256" key="9">
    <source>
        <dbReference type="SAM" id="Phobius"/>
    </source>
</evidence>
<dbReference type="InterPro" id="IPR009000">
    <property type="entry name" value="Transl_B-barrel_sf"/>
</dbReference>
<evidence type="ECO:0000256" key="6">
    <source>
        <dbReference type="ARBA" id="ARBA00023134"/>
    </source>
</evidence>
<dbReference type="NCBIfam" id="TIGR00254">
    <property type="entry name" value="GGDEF"/>
    <property type="match status" value="1"/>
</dbReference>
<feature type="domain" description="GGDEF" evidence="11">
    <location>
        <begin position="282"/>
        <end position="414"/>
    </location>
</feature>
<dbReference type="Gene3D" id="3.30.70.270">
    <property type="match status" value="1"/>
</dbReference>
<dbReference type="Pfam" id="PF00990">
    <property type="entry name" value="GGDEF"/>
    <property type="match status" value="1"/>
</dbReference>
<evidence type="ECO:0000256" key="7">
    <source>
        <dbReference type="ARBA" id="ARBA00023239"/>
    </source>
</evidence>
<dbReference type="InterPro" id="IPR004548">
    <property type="entry name" value="PrfC"/>
</dbReference>
<dbReference type="Pfam" id="PF00563">
    <property type="entry name" value="EAL"/>
    <property type="match status" value="1"/>
</dbReference>
<feature type="transmembrane region" description="Helical" evidence="9">
    <location>
        <begin position="174"/>
        <end position="193"/>
    </location>
</feature>
<dbReference type="Gene3D" id="3.40.50.300">
    <property type="entry name" value="P-loop containing nucleotide triphosphate hydrolases"/>
    <property type="match status" value="2"/>
</dbReference>
<dbReference type="InterPro" id="IPR000160">
    <property type="entry name" value="GGDEF_dom"/>
</dbReference>
<evidence type="ECO:0000313" key="15">
    <source>
        <dbReference type="Proteomes" id="UP000728032"/>
    </source>
</evidence>
<evidence type="ECO:0000256" key="4">
    <source>
        <dbReference type="ARBA" id="ARBA00022741"/>
    </source>
</evidence>
<dbReference type="FunFam" id="2.40.30.10:FF:000040">
    <property type="entry name" value="Peptide chain release factor 3"/>
    <property type="match status" value="1"/>
</dbReference>
<evidence type="ECO:0000256" key="2">
    <source>
        <dbReference type="ARBA" id="ARBA00009978"/>
    </source>
</evidence>
<keyword evidence="7" id="KW-0456">Lyase</keyword>
<evidence type="ECO:0000259" key="10">
    <source>
        <dbReference type="PROSITE" id="PS50883"/>
    </source>
</evidence>
<dbReference type="Pfam" id="PF03707">
    <property type="entry name" value="MHYT"/>
    <property type="match status" value="2"/>
</dbReference>
<dbReference type="PANTHER" id="PTHR43556:SF2">
    <property type="entry name" value="PEPTIDE CHAIN RELEASE FACTOR RF3"/>
    <property type="match status" value="1"/>
</dbReference>
<keyword evidence="9" id="KW-0472">Membrane</keyword>
<keyword evidence="9" id="KW-1133">Transmembrane helix</keyword>
<dbReference type="NCBIfam" id="TIGR00503">
    <property type="entry name" value="prfC"/>
    <property type="match status" value="1"/>
</dbReference>
<dbReference type="SUPFAM" id="SSF52540">
    <property type="entry name" value="P-loop containing nucleoside triphosphate hydrolases"/>
    <property type="match status" value="1"/>
</dbReference>
<dbReference type="Pfam" id="PF16658">
    <property type="entry name" value="RF3_C"/>
    <property type="match status" value="1"/>
</dbReference>
<dbReference type="EMBL" id="CAJPVJ010000001">
    <property type="protein sequence ID" value="CAG2155760.1"/>
    <property type="molecule type" value="Genomic_DNA"/>
</dbReference>
<feature type="coiled-coil region" evidence="8">
    <location>
        <begin position="227"/>
        <end position="254"/>
    </location>
</feature>
<dbReference type="CDD" id="cd01948">
    <property type="entry name" value="EAL"/>
    <property type="match status" value="1"/>
</dbReference>
<name>A0A7R9L728_9ACAR</name>
<feature type="transmembrane region" description="Helical" evidence="9">
    <location>
        <begin position="77"/>
        <end position="96"/>
    </location>
</feature>
<dbReference type="GO" id="GO:0016150">
    <property type="term" value="F:translation release factor activity, codon nonspecific"/>
    <property type="evidence" value="ECO:0007669"/>
    <property type="project" value="TreeGrafter"/>
</dbReference>
<dbReference type="CDD" id="cd03689">
    <property type="entry name" value="RF3_II"/>
    <property type="match status" value="1"/>
</dbReference>
<dbReference type="InterPro" id="IPR005225">
    <property type="entry name" value="Small_GTP-bd"/>
</dbReference>
<evidence type="ECO:0000259" key="13">
    <source>
        <dbReference type="PROSITE" id="PS51722"/>
    </source>
</evidence>
<dbReference type="PROSITE" id="PS50887">
    <property type="entry name" value="GGDEF"/>
    <property type="match status" value="1"/>
</dbReference>
<dbReference type="CDD" id="cd04169">
    <property type="entry name" value="RF3"/>
    <property type="match status" value="1"/>
</dbReference>
<keyword evidence="8" id="KW-0175">Coiled coil</keyword>
<dbReference type="InterPro" id="IPR041732">
    <property type="entry name" value="RF3_GTP-bd"/>
</dbReference>
<evidence type="ECO:0000256" key="3">
    <source>
        <dbReference type="ARBA" id="ARBA00022490"/>
    </source>
</evidence>
<dbReference type="InterPro" id="IPR029787">
    <property type="entry name" value="Nucleotide_cyclase"/>
</dbReference>
<keyword evidence="5" id="KW-0648">Protein biosynthesis</keyword>
<feature type="domain" description="Tr-type G" evidence="13">
    <location>
        <begin position="671"/>
        <end position="940"/>
    </location>
</feature>
<dbReference type="NCBIfam" id="TIGR00231">
    <property type="entry name" value="small_GTP"/>
    <property type="match status" value="1"/>
</dbReference>
<dbReference type="EMBL" id="OC914826">
    <property type="protein sequence ID" value="CAD7636192.1"/>
    <property type="molecule type" value="Genomic_DNA"/>
</dbReference>
<feature type="domain" description="EAL" evidence="10">
    <location>
        <begin position="425"/>
        <end position="667"/>
    </location>
</feature>
<dbReference type="GO" id="GO:0005525">
    <property type="term" value="F:GTP binding"/>
    <property type="evidence" value="ECO:0007669"/>
    <property type="project" value="UniProtKB-KW"/>
</dbReference>
<dbReference type="InterPro" id="IPR000795">
    <property type="entry name" value="T_Tr_GTP-bd_dom"/>
</dbReference>
<dbReference type="PROSITE" id="PS50883">
    <property type="entry name" value="EAL"/>
    <property type="match status" value="1"/>
</dbReference>
<dbReference type="NCBIfam" id="NF001964">
    <property type="entry name" value="PRK00741.1"/>
    <property type="match status" value="1"/>
</dbReference>
<dbReference type="SUPFAM" id="SSF54980">
    <property type="entry name" value="EF-G C-terminal domain-like"/>
    <property type="match status" value="1"/>
</dbReference>
<dbReference type="Pfam" id="PF00009">
    <property type="entry name" value="GTP_EFTU"/>
    <property type="match status" value="1"/>
</dbReference>
<dbReference type="InterPro" id="IPR035919">
    <property type="entry name" value="EAL_sf"/>
</dbReference>
<evidence type="ECO:0000256" key="5">
    <source>
        <dbReference type="ARBA" id="ARBA00022917"/>
    </source>
</evidence>
<dbReference type="InterPro" id="IPR038467">
    <property type="entry name" value="RF3_dom_3_sf"/>
</dbReference>
<keyword evidence="15" id="KW-1185">Reference proteome</keyword>
<sequence>MSYMSYDSNLVIGSACIAVIICYVAISLEQLIFTQHTPRLQKIILCLSGMVFGFAIWAMHFVGMLACDLPQGYSFDLTLTVISYIIAALASTFAIWLTTQETLPIVRLILGGLLMGLGISGMHYIGMLGLTIPNQQVDYDAILVMLSVIIAISGSGLSFWLAFKYKNSFNHKMLYKIAVSIMIALSIVGMHYIGMAAATISSVHDHHFGSQLHEGQASLILVSAFCVAILERRLEERSLQLLQANKELEDLALQDNLTKLPNRLFLVEYTDALFLDYKDIPSKIAFIYIDLDRFKSVNDAFGHHIGDELLVKLAQRLYPLLKDGQRLTRIGGDEFILILEDSNRNEAEAIAELFLQKIQDGFQISGKEINISASIGIVFFPDHGQNLQDLLINADSAMMQSKEQGRNTFSVYSSSLDQQHQSRSQSKLINDLYKAVEEQQFILFYQPKFTADYQICGVEALIRWKHPTLGLLAPSMFIDGAEQTGLIIRMGYWALEKACKQIQEWEDKKYAFGPIAVNLSAVQFEHKHLIETLEKLIQKYHVKNAMHHIDDSIQTFEKLRNLGIRLAIDDFGTGHSSFLYLKDLPVDELKIDREFIRNLCEGSKEQIILESIIHLAIRLGLVVTAEGVETEQQAQILKRLGCQQLQGYLLGMPLPVDRLETNYNELAAQVAQRRTFAIISHPDAGKTTMTEKLLLWGKAIQVAGMVKSRKSDRSATSDWMEMEKERGISITTSVMQFPYKNHVINLLDTPGHEDFSEDTYRTLTAVDSALMVIDGAKGVEERTIKLMEVCRMRDTPIISFVNKMDREIREPLELLDEIENVLKIRCVPITWPLGMGRDFAGVYNIIENKLYVYKAGFGSTITDIEIRDGYDYPDIREKVGDLAFASFEESLELVQMANDPLDPAEFLAGRQTPVLFGTALGNFAVDHVLNAFIQWAPQPKAHPTHERTVEATEEGFSGFVFKIQANMDPKHRDRIAFMRICSGKYEKGLKMNHVRIGKDVRISDALTFLAGEREQLEEAWPGDIIGLHNHGTIQIGDTFTSGEKLHFTGIPHFAPEMFRRVRLKDPLKSKQLQKGLKELSEEGATQVFMPQINNDLIVGAVGVLQFDVVAYRLKEEYKVDCIYEPVNINTVRWVSCDDEKKFNEFKKKAHDQLSVDGGGHLTYLAPSRVNLQLMQERYPDIQFRSTREH</sequence>
<evidence type="ECO:0000256" key="8">
    <source>
        <dbReference type="SAM" id="Coils"/>
    </source>
</evidence>
<dbReference type="GO" id="GO:0016829">
    <property type="term" value="F:lyase activity"/>
    <property type="evidence" value="ECO:0007669"/>
    <property type="project" value="UniProtKB-KW"/>
</dbReference>
<dbReference type="InterPro" id="IPR005330">
    <property type="entry name" value="MHYT_dom"/>
</dbReference>
<dbReference type="Gene3D" id="3.30.70.3280">
    <property type="entry name" value="Peptide chain release factor 3, domain III"/>
    <property type="match status" value="1"/>
</dbReference>
<dbReference type="InterPro" id="IPR032090">
    <property type="entry name" value="RF3_C"/>
</dbReference>
<dbReference type="PANTHER" id="PTHR43556">
    <property type="entry name" value="PEPTIDE CHAIN RELEASE FACTOR RF3"/>
    <property type="match status" value="1"/>
</dbReference>
<dbReference type="PRINTS" id="PR00315">
    <property type="entry name" value="ELONGATNFCT"/>
</dbReference>
<dbReference type="SUPFAM" id="SSF50447">
    <property type="entry name" value="Translation proteins"/>
    <property type="match status" value="1"/>
</dbReference>